<comment type="catalytic activity">
    <reaction evidence="18 19">
        <text>alpha-ribazole 5'-phosphate + adenosylcob(III)inamide-GDP = adenosylcob(III)alamin 5'-phosphate + GMP + H(+)</text>
        <dbReference type="Rhea" id="RHEA:23560"/>
        <dbReference type="ChEBI" id="CHEBI:15378"/>
        <dbReference type="ChEBI" id="CHEBI:57918"/>
        <dbReference type="ChEBI" id="CHEBI:58115"/>
        <dbReference type="ChEBI" id="CHEBI:60487"/>
        <dbReference type="ChEBI" id="CHEBI:60493"/>
        <dbReference type="EC" id="2.7.8.26"/>
    </reaction>
</comment>
<keyword evidence="9 19" id="KW-0808">Transferase</keyword>
<evidence type="ECO:0000256" key="7">
    <source>
        <dbReference type="ARBA" id="ARBA00022475"/>
    </source>
</evidence>
<dbReference type="UniPathway" id="UPA00148">
    <property type="reaction ID" value="UER00238"/>
</dbReference>
<evidence type="ECO:0000256" key="2">
    <source>
        <dbReference type="ARBA" id="ARBA00004651"/>
    </source>
</evidence>
<dbReference type="Pfam" id="PF02654">
    <property type="entry name" value="CobS"/>
    <property type="match status" value="1"/>
</dbReference>
<evidence type="ECO:0000256" key="14">
    <source>
        <dbReference type="ARBA" id="ARBA00025228"/>
    </source>
</evidence>
<evidence type="ECO:0000256" key="16">
    <source>
        <dbReference type="ARBA" id="ARBA00032853"/>
    </source>
</evidence>
<dbReference type="PANTHER" id="PTHR34148">
    <property type="entry name" value="ADENOSYLCOBINAMIDE-GDP RIBAZOLETRANSFERASE"/>
    <property type="match status" value="1"/>
</dbReference>
<dbReference type="AlphaFoldDB" id="A0A327Y864"/>
<comment type="similarity">
    <text evidence="4 19">Belongs to the CobS family.</text>
</comment>
<evidence type="ECO:0000313" key="21">
    <source>
        <dbReference type="Proteomes" id="UP000249165"/>
    </source>
</evidence>
<feature type="transmembrane region" description="Helical" evidence="19">
    <location>
        <begin position="111"/>
        <end position="133"/>
    </location>
</feature>
<evidence type="ECO:0000256" key="19">
    <source>
        <dbReference type="HAMAP-Rule" id="MF_00719"/>
    </source>
</evidence>
<evidence type="ECO:0000256" key="6">
    <source>
        <dbReference type="ARBA" id="ARBA00015850"/>
    </source>
</evidence>
<comment type="pathway">
    <text evidence="3 19">Cofactor biosynthesis; adenosylcobalamin biosynthesis; adenosylcobalamin from cob(II)yrinate a,c-diamide: step 7/7.</text>
</comment>
<accession>A0A327Y864</accession>
<evidence type="ECO:0000256" key="10">
    <source>
        <dbReference type="ARBA" id="ARBA00022692"/>
    </source>
</evidence>
<dbReference type="RefSeq" id="WP_111550449.1">
    <property type="nucleotide sequence ID" value="NZ_LIGL01000017.1"/>
</dbReference>
<evidence type="ECO:0000256" key="15">
    <source>
        <dbReference type="ARBA" id="ARBA00032605"/>
    </source>
</evidence>
<dbReference type="EC" id="2.7.8.26" evidence="5 19"/>
<organism evidence="20 21">
    <name type="scientific">Salipiger aestuarii</name>
    <dbReference type="NCBI Taxonomy" id="568098"/>
    <lineage>
        <taxon>Bacteria</taxon>
        <taxon>Pseudomonadati</taxon>
        <taxon>Pseudomonadota</taxon>
        <taxon>Alphaproteobacteria</taxon>
        <taxon>Rhodobacterales</taxon>
        <taxon>Roseobacteraceae</taxon>
        <taxon>Salipiger</taxon>
    </lineage>
</organism>
<dbReference type="OrthoDB" id="9794626at2"/>
<sequence length="247" mass="24593">MTVPARIREARVALMLLTRLPAGRFDGDVPGLDAARWAFALAGVPVAVIGWAVLAGAQALGLAPHVAGVAAVAMMALTTGGLHHDGFADMADAAGGRDRAHRLDIMRDSRVGSFGVLALVLACGLGAAALAALPADGYGLAAMALAAMASRLAMVLVLALVPPARSDGLGQAARGNTTAWVPGAIPCAGLALVLGPPGWVALVVMAATATLLARRARTTLGGQTGDVLGAVQLCAETAGWVALSATM</sequence>
<evidence type="ECO:0000256" key="11">
    <source>
        <dbReference type="ARBA" id="ARBA00022842"/>
    </source>
</evidence>
<evidence type="ECO:0000256" key="3">
    <source>
        <dbReference type="ARBA" id="ARBA00004663"/>
    </source>
</evidence>
<dbReference type="PANTHER" id="PTHR34148:SF1">
    <property type="entry name" value="ADENOSYLCOBINAMIDE-GDP RIBAZOLETRANSFERASE"/>
    <property type="match status" value="1"/>
</dbReference>
<dbReference type="GO" id="GO:0008818">
    <property type="term" value="F:cobalamin 5'-phosphate synthase activity"/>
    <property type="evidence" value="ECO:0007669"/>
    <property type="project" value="UniProtKB-UniRule"/>
</dbReference>
<comment type="subcellular location">
    <subcellularLocation>
        <location evidence="2 19">Cell membrane</location>
        <topology evidence="2 19">Multi-pass membrane protein</topology>
    </subcellularLocation>
</comment>
<keyword evidence="12 19" id="KW-1133">Transmembrane helix</keyword>
<evidence type="ECO:0000256" key="9">
    <source>
        <dbReference type="ARBA" id="ARBA00022679"/>
    </source>
</evidence>
<evidence type="ECO:0000256" key="13">
    <source>
        <dbReference type="ARBA" id="ARBA00023136"/>
    </source>
</evidence>
<evidence type="ECO:0000313" key="20">
    <source>
        <dbReference type="EMBL" id="RAK16671.1"/>
    </source>
</evidence>
<dbReference type="InterPro" id="IPR003805">
    <property type="entry name" value="CobS"/>
</dbReference>
<comment type="cofactor">
    <cofactor evidence="1 19">
        <name>Mg(2+)</name>
        <dbReference type="ChEBI" id="CHEBI:18420"/>
    </cofactor>
</comment>
<dbReference type="Proteomes" id="UP000249165">
    <property type="component" value="Unassembled WGS sequence"/>
</dbReference>
<protein>
    <recommendedName>
        <fullName evidence="6 19">Adenosylcobinamide-GDP ribazoletransferase</fullName>
        <ecNumber evidence="5 19">2.7.8.26</ecNumber>
    </recommendedName>
    <alternativeName>
        <fullName evidence="16 19">Cobalamin synthase</fullName>
    </alternativeName>
    <alternativeName>
        <fullName evidence="15 19">Cobalamin-5'-phosphate synthase</fullName>
    </alternativeName>
</protein>
<proteinExistence type="inferred from homology"/>
<name>A0A327Y864_9RHOB</name>
<feature type="transmembrane region" description="Helical" evidence="19">
    <location>
        <begin position="180"/>
        <end position="213"/>
    </location>
</feature>
<dbReference type="GO" id="GO:0005886">
    <property type="term" value="C:plasma membrane"/>
    <property type="evidence" value="ECO:0007669"/>
    <property type="project" value="UniProtKB-SubCell"/>
</dbReference>
<feature type="transmembrane region" description="Helical" evidence="19">
    <location>
        <begin position="140"/>
        <end position="160"/>
    </location>
</feature>
<evidence type="ECO:0000256" key="4">
    <source>
        <dbReference type="ARBA" id="ARBA00010561"/>
    </source>
</evidence>
<dbReference type="HAMAP" id="MF_00719">
    <property type="entry name" value="CobS"/>
    <property type="match status" value="1"/>
</dbReference>
<evidence type="ECO:0000256" key="12">
    <source>
        <dbReference type="ARBA" id="ARBA00022989"/>
    </source>
</evidence>
<dbReference type="GO" id="GO:0051073">
    <property type="term" value="F:adenosylcobinamide-GDP ribazoletransferase activity"/>
    <property type="evidence" value="ECO:0007669"/>
    <property type="project" value="UniProtKB-UniRule"/>
</dbReference>
<dbReference type="GO" id="GO:0009236">
    <property type="term" value="P:cobalamin biosynthetic process"/>
    <property type="evidence" value="ECO:0007669"/>
    <property type="project" value="UniProtKB-UniRule"/>
</dbReference>
<feature type="transmembrane region" description="Helical" evidence="19">
    <location>
        <begin position="34"/>
        <end position="55"/>
    </location>
</feature>
<evidence type="ECO:0000256" key="1">
    <source>
        <dbReference type="ARBA" id="ARBA00001946"/>
    </source>
</evidence>
<evidence type="ECO:0000256" key="5">
    <source>
        <dbReference type="ARBA" id="ARBA00013200"/>
    </source>
</evidence>
<comment type="function">
    <text evidence="14 19">Joins adenosylcobinamide-GDP and alpha-ribazole to generate adenosylcobalamin (Ado-cobalamin). Also synthesizes adenosylcobalamin 5'-phosphate from adenosylcobinamide-GDP and alpha-ribazole 5'-phosphate.</text>
</comment>
<dbReference type="EMBL" id="QLMG01000019">
    <property type="protein sequence ID" value="RAK16671.1"/>
    <property type="molecule type" value="Genomic_DNA"/>
</dbReference>
<evidence type="ECO:0000256" key="18">
    <source>
        <dbReference type="ARBA" id="ARBA00049504"/>
    </source>
</evidence>
<reference evidence="20 21" key="1">
    <citation type="submission" date="2018-06" db="EMBL/GenBank/DDBJ databases">
        <title>Genomic Encyclopedia of Archaeal and Bacterial Type Strains, Phase II (KMG-II): from individual species to whole genera.</title>
        <authorList>
            <person name="Goeker M."/>
        </authorList>
    </citation>
    <scope>NUCLEOTIDE SEQUENCE [LARGE SCALE GENOMIC DNA]</scope>
    <source>
        <strain evidence="20 21">DSM 22011</strain>
    </source>
</reference>
<keyword evidence="7 19" id="KW-1003">Cell membrane</keyword>
<gene>
    <name evidence="19" type="primary">cobS</name>
    <name evidence="20" type="ORF">ATI53_101935</name>
</gene>
<keyword evidence="21" id="KW-1185">Reference proteome</keyword>
<comment type="caution">
    <text evidence="20">The sequence shown here is derived from an EMBL/GenBank/DDBJ whole genome shotgun (WGS) entry which is preliminary data.</text>
</comment>
<keyword evidence="10 19" id="KW-0812">Transmembrane</keyword>
<keyword evidence="8 19" id="KW-0169">Cobalamin biosynthesis</keyword>
<comment type="catalytic activity">
    <reaction evidence="17 19">
        <text>alpha-ribazole + adenosylcob(III)inamide-GDP = adenosylcob(III)alamin + GMP + H(+)</text>
        <dbReference type="Rhea" id="RHEA:16049"/>
        <dbReference type="ChEBI" id="CHEBI:10329"/>
        <dbReference type="ChEBI" id="CHEBI:15378"/>
        <dbReference type="ChEBI" id="CHEBI:18408"/>
        <dbReference type="ChEBI" id="CHEBI:58115"/>
        <dbReference type="ChEBI" id="CHEBI:60487"/>
        <dbReference type="EC" id="2.7.8.26"/>
    </reaction>
</comment>
<keyword evidence="11 19" id="KW-0460">Magnesium</keyword>
<evidence type="ECO:0000256" key="8">
    <source>
        <dbReference type="ARBA" id="ARBA00022573"/>
    </source>
</evidence>
<feature type="transmembrane region" description="Helical" evidence="19">
    <location>
        <begin position="62"/>
        <end position="82"/>
    </location>
</feature>
<evidence type="ECO:0000256" key="17">
    <source>
        <dbReference type="ARBA" id="ARBA00048623"/>
    </source>
</evidence>
<keyword evidence="13 19" id="KW-0472">Membrane</keyword>